<evidence type="ECO:0000313" key="1">
    <source>
        <dbReference type="EMBL" id="RSN67505.1"/>
    </source>
</evidence>
<dbReference type="PANTHER" id="PTHR37559:SF1">
    <property type="entry name" value="PAREP6 PART 2, AUTHENTIC FRAMESHIFT"/>
    <property type="match status" value="1"/>
</dbReference>
<reference evidence="1 2" key="1">
    <citation type="submission" date="2018-10" db="EMBL/GenBank/DDBJ databases">
        <title>Co-occurring genomic capacity for anaerobic methane metabolism and dissimilatory sulfite reduction discovered in the Korarchaeota.</title>
        <authorList>
            <person name="Mckay L.J."/>
            <person name="Dlakic M."/>
            <person name="Fields M.W."/>
            <person name="Delmont T.O."/>
            <person name="Eren A.M."/>
            <person name="Jay Z.J."/>
            <person name="Klingelsmith K.B."/>
            <person name="Rusch D.B."/>
            <person name="Inskeep W.P."/>
        </authorList>
    </citation>
    <scope>NUCLEOTIDE SEQUENCE [LARGE SCALE GENOMIC DNA]</scope>
    <source>
        <strain evidence="1 2">WS</strain>
    </source>
</reference>
<evidence type="ECO:0008006" key="3">
    <source>
        <dbReference type="Google" id="ProtNLM"/>
    </source>
</evidence>
<dbReference type="RefSeq" id="WP_125742781.1">
    <property type="nucleotide sequence ID" value="NZ_RCOR01000043.1"/>
</dbReference>
<sequence length="72" mass="8679">MSLEEWELIDEELRELRKRRADWDFIRKLSPELREAIEVYIERGDLRGAQHIADAPLDEFIEVLRRAKVWTG</sequence>
<organism evidence="1 2">
    <name type="scientific">Candidatus Korarchaeum cryptofilum</name>
    <dbReference type="NCBI Taxonomy" id="498846"/>
    <lineage>
        <taxon>Archaea</taxon>
        <taxon>Thermoproteota</taxon>
        <taxon>Candidatus Korarchaeia</taxon>
        <taxon>Candidatus Korarchaeales</taxon>
        <taxon>Candidatus Korarchaeaceae</taxon>
        <taxon>Candidatus Korarchaeum</taxon>
    </lineage>
</organism>
<proteinExistence type="predicted"/>
<dbReference type="AlphaFoldDB" id="A0A3R9RHM3"/>
<comment type="caution">
    <text evidence="1">The sequence shown here is derived from an EMBL/GenBank/DDBJ whole genome shotgun (WGS) entry which is preliminary data.</text>
</comment>
<dbReference type="Proteomes" id="UP000278149">
    <property type="component" value="Unassembled WGS sequence"/>
</dbReference>
<protein>
    <recommendedName>
        <fullName evidence="3">PaREP6</fullName>
    </recommendedName>
</protein>
<accession>A0A3R9RHM3</accession>
<dbReference type="EMBL" id="RCOR01000043">
    <property type="protein sequence ID" value="RSN67505.1"/>
    <property type="molecule type" value="Genomic_DNA"/>
</dbReference>
<evidence type="ECO:0000313" key="2">
    <source>
        <dbReference type="Proteomes" id="UP000278149"/>
    </source>
</evidence>
<gene>
    <name evidence="1" type="ORF">D9Q81_08500</name>
</gene>
<name>A0A3R9RHM3_9CREN</name>
<dbReference type="PANTHER" id="PTHR37559">
    <property type="entry name" value="PAREP6 PART 2, AUTHENTIC FRAMESHIFT"/>
    <property type="match status" value="1"/>
</dbReference>